<keyword evidence="3" id="KW-1185">Reference proteome</keyword>
<sequence length="69" mass="7713">MPETTAERRGPVESHRQAPELRPCHKMLRKILQPASHPRKQAGFVVEAEMATPSAPVASLAHNDCLFRK</sequence>
<accession>A0A8J4U534</accession>
<dbReference type="Proteomes" id="UP000727407">
    <property type="component" value="Unassembled WGS sequence"/>
</dbReference>
<proteinExistence type="predicted"/>
<gene>
    <name evidence="2" type="primary">Nim1k</name>
    <name evidence="2" type="ORF">DAT39_011302</name>
</gene>
<keyword evidence="2" id="KW-0808">Transferase</keyword>
<evidence type="ECO:0000256" key="1">
    <source>
        <dbReference type="SAM" id="MobiDB-lite"/>
    </source>
</evidence>
<protein>
    <submittedName>
        <fullName evidence="2">Serine/threonine-protein kinase NIM1</fullName>
    </submittedName>
</protein>
<organism evidence="2 3">
    <name type="scientific">Clarias magur</name>
    <name type="common">Asian catfish</name>
    <name type="synonym">Macropteronotus magur</name>
    <dbReference type="NCBI Taxonomy" id="1594786"/>
    <lineage>
        <taxon>Eukaryota</taxon>
        <taxon>Metazoa</taxon>
        <taxon>Chordata</taxon>
        <taxon>Craniata</taxon>
        <taxon>Vertebrata</taxon>
        <taxon>Euteleostomi</taxon>
        <taxon>Actinopterygii</taxon>
        <taxon>Neopterygii</taxon>
        <taxon>Teleostei</taxon>
        <taxon>Ostariophysi</taxon>
        <taxon>Siluriformes</taxon>
        <taxon>Clariidae</taxon>
        <taxon>Clarias</taxon>
    </lineage>
</organism>
<feature type="region of interest" description="Disordered" evidence="1">
    <location>
        <begin position="1"/>
        <end position="22"/>
    </location>
</feature>
<dbReference type="EMBL" id="QNUK01000183">
    <property type="protein sequence ID" value="KAF5898986.1"/>
    <property type="molecule type" value="Genomic_DNA"/>
</dbReference>
<reference evidence="2" key="1">
    <citation type="submission" date="2020-07" db="EMBL/GenBank/DDBJ databases">
        <title>Clarias magur genome sequencing, assembly and annotation.</title>
        <authorList>
            <person name="Kushwaha B."/>
            <person name="Kumar R."/>
            <person name="Das P."/>
            <person name="Joshi C.G."/>
            <person name="Kumar D."/>
            <person name="Nagpure N.S."/>
            <person name="Pandey M."/>
            <person name="Agarwal S."/>
            <person name="Srivastava S."/>
            <person name="Singh M."/>
            <person name="Sahoo L."/>
            <person name="Jayasankar P."/>
            <person name="Meher P.K."/>
            <person name="Koringa P.G."/>
            <person name="Iquebal M.A."/>
            <person name="Das S.P."/>
            <person name="Bit A."/>
            <person name="Patnaik S."/>
            <person name="Patel N."/>
            <person name="Shah T.M."/>
            <person name="Hinsu A."/>
            <person name="Jena J.K."/>
        </authorList>
    </citation>
    <scope>NUCLEOTIDE SEQUENCE</scope>
    <source>
        <strain evidence="2">CIFAMagur01</strain>
        <tissue evidence="2">Testis</tissue>
    </source>
</reference>
<dbReference type="GO" id="GO:0016301">
    <property type="term" value="F:kinase activity"/>
    <property type="evidence" value="ECO:0007669"/>
    <property type="project" value="UniProtKB-KW"/>
</dbReference>
<name>A0A8J4U534_CLAMG</name>
<evidence type="ECO:0000313" key="3">
    <source>
        <dbReference type="Proteomes" id="UP000727407"/>
    </source>
</evidence>
<keyword evidence="2" id="KW-0418">Kinase</keyword>
<dbReference type="AlphaFoldDB" id="A0A8J4U534"/>
<evidence type="ECO:0000313" key="2">
    <source>
        <dbReference type="EMBL" id="KAF5898986.1"/>
    </source>
</evidence>
<comment type="caution">
    <text evidence="2">The sequence shown here is derived from an EMBL/GenBank/DDBJ whole genome shotgun (WGS) entry which is preliminary data.</text>
</comment>